<evidence type="ECO:0008006" key="4">
    <source>
        <dbReference type="Google" id="ProtNLM"/>
    </source>
</evidence>
<dbReference type="RefSeq" id="WP_269883599.1">
    <property type="nucleotide sequence ID" value="NZ_JAQAGZ010000015.1"/>
</dbReference>
<dbReference type="SUPFAM" id="SSF48452">
    <property type="entry name" value="TPR-like"/>
    <property type="match status" value="1"/>
</dbReference>
<protein>
    <recommendedName>
        <fullName evidence="4">Tetratricopeptide repeat protein</fullName>
    </recommendedName>
</protein>
<comment type="caution">
    <text evidence="2">The sequence shown here is derived from an EMBL/GenBank/DDBJ whole genome shotgun (WGS) entry which is preliminary data.</text>
</comment>
<evidence type="ECO:0000313" key="2">
    <source>
        <dbReference type="EMBL" id="MCZ8515071.1"/>
    </source>
</evidence>
<dbReference type="Proteomes" id="UP001527882">
    <property type="component" value="Unassembled WGS sequence"/>
</dbReference>
<dbReference type="Gene3D" id="1.25.40.10">
    <property type="entry name" value="Tetratricopeptide repeat domain"/>
    <property type="match status" value="1"/>
</dbReference>
<feature type="transmembrane region" description="Helical" evidence="1">
    <location>
        <begin position="37"/>
        <end position="56"/>
    </location>
</feature>
<keyword evidence="1" id="KW-0472">Membrane</keyword>
<accession>A0ABT4QDY9</accession>
<evidence type="ECO:0000256" key="1">
    <source>
        <dbReference type="SAM" id="Phobius"/>
    </source>
</evidence>
<keyword evidence="1" id="KW-1133">Transmembrane helix</keyword>
<proteinExistence type="predicted"/>
<reference evidence="2 3" key="1">
    <citation type="submission" date="2022-12" db="EMBL/GenBank/DDBJ databases">
        <title>Draft genome sequence of Paenibacillus sp. dW9.</title>
        <authorList>
            <person name="Choi E.-W."/>
            <person name="Kim D.-U."/>
        </authorList>
    </citation>
    <scope>NUCLEOTIDE SEQUENCE [LARGE SCALE GENOMIC DNA]</scope>
    <source>
        <strain evidence="3">dW9</strain>
    </source>
</reference>
<keyword evidence="1" id="KW-0812">Transmembrane</keyword>
<organism evidence="2 3">
    <name type="scientific">Paenibacillus gyeongsangnamensis</name>
    <dbReference type="NCBI Taxonomy" id="3388067"/>
    <lineage>
        <taxon>Bacteria</taxon>
        <taxon>Bacillati</taxon>
        <taxon>Bacillota</taxon>
        <taxon>Bacilli</taxon>
        <taxon>Bacillales</taxon>
        <taxon>Paenibacillaceae</taxon>
        <taxon>Paenibacillus</taxon>
    </lineage>
</organism>
<keyword evidence="3" id="KW-1185">Reference proteome</keyword>
<gene>
    <name evidence="2" type="ORF">O9H85_22140</name>
</gene>
<evidence type="ECO:0000313" key="3">
    <source>
        <dbReference type="Proteomes" id="UP001527882"/>
    </source>
</evidence>
<name>A0ABT4QDY9_9BACL</name>
<feature type="transmembrane region" description="Helical" evidence="1">
    <location>
        <begin position="6"/>
        <end position="25"/>
    </location>
</feature>
<sequence length="304" mass="33888">MFLLLVYVSIALLIIFFIGIIKGGIRSLRLQGRGTSIFGFFMSLCLLFYSVISSPAESPKIGSASDSNDYEAQQKIRENGNVKVKQYVSSAQAKLANNDVPGAKADLKEALQIEPKFQEALDLSAQVDLKEKEALKEKNQAEAANLLTSAKAKLEKNDFNGARADLKQALSMNSGLQEANELSLKIDSTEKAYLEQQKQQEKDRYKADSKSITYAQLLKNSEALMGTKVKLQGRIRQIKDGHNGSSAFLDITFDQDKGWIDPVRLFYDKINANEGDRIIVWGEFISIDQTTAPSIEVKYMEKIQ</sequence>
<dbReference type="InterPro" id="IPR011990">
    <property type="entry name" value="TPR-like_helical_dom_sf"/>
</dbReference>
<dbReference type="EMBL" id="JAQAGZ010000015">
    <property type="protein sequence ID" value="MCZ8515071.1"/>
    <property type="molecule type" value="Genomic_DNA"/>
</dbReference>